<dbReference type="Pfam" id="PF04466">
    <property type="entry name" value="Terminase_3"/>
    <property type="match status" value="1"/>
</dbReference>
<protein>
    <submittedName>
        <fullName evidence="3">PBSX family phage terminase large subunit</fullName>
    </submittedName>
</protein>
<accession>A0A7X2NDY5</accession>
<dbReference type="PANTHER" id="PTHR39184:SF1">
    <property type="entry name" value="PBSX PHAGE TERMINASE LARGE SUBUNIT"/>
    <property type="match status" value="1"/>
</dbReference>
<dbReference type="Gene3D" id="3.40.50.300">
    <property type="entry name" value="P-loop containing nucleotide triphosphate hydrolases"/>
    <property type="match status" value="1"/>
</dbReference>
<name>A0A7X2NDY5_9FIRM</name>
<dbReference type="Proteomes" id="UP000461754">
    <property type="component" value="Unassembled WGS sequence"/>
</dbReference>
<dbReference type="InterPro" id="IPR027417">
    <property type="entry name" value="P-loop_NTPase"/>
</dbReference>
<dbReference type="InterPro" id="IPR035412">
    <property type="entry name" value="Terminase_L_N"/>
</dbReference>
<sequence length="421" mass="48827">MIMRRCKSLTISKLRLSEMISPAFYDMHRDIKKHGHQEYVLYGGRGSTKSSFISIEVVLLIKKYENLHAVILRKVGSTIRTSVFNQYLWAIDELGLTSEFKVTKAPPELTRLKTGQKIMFLGLDDPQKLKSLKVPFGYVGILHFEELDQYAGPEEVRNVEQSVLRGGDAFYSFKSFNPPITMSNWANQYVQTPKPDCMLNHSTYLTTPAQWLGQKFIDDAEFLKEKNERAYKHEYLGIPTGTGGNVFENVEIKAITDDEIKGFDRIFKGIDWGWYPDPTAFDEMYFSSAKRELYIFKELHVNKMRSTDVAANLEKIGVNKYERITADKELETIADFRSWGWNMRPAVKGPGSITYGMKWLQSLNKIIIDPIRCPHTKEEFIKYEYERDRNGDVISGYPDKDNHHIDAVRYALEQYWSRRGQ</sequence>
<feature type="domain" description="Phage terminase large subunit N-terminal" evidence="1">
    <location>
        <begin position="38"/>
        <end position="237"/>
    </location>
</feature>
<evidence type="ECO:0000259" key="1">
    <source>
        <dbReference type="Pfam" id="PF04466"/>
    </source>
</evidence>
<feature type="domain" description="Phage terminase large subunit C-terminal" evidence="2">
    <location>
        <begin position="271"/>
        <end position="413"/>
    </location>
</feature>
<reference evidence="3 4" key="1">
    <citation type="submission" date="2019-08" db="EMBL/GenBank/DDBJ databases">
        <title>In-depth cultivation of the pig gut microbiome towards novel bacterial diversity and tailored functional studies.</title>
        <authorList>
            <person name="Wylensek D."/>
            <person name="Hitch T.C.A."/>
            <person name="Clavel T."/>
        </authorList>
    </citation>
    <scope>NUCLEOTIDE SEQUENCE [LARGE SCALE GENOMIC DNA]</scope>
    <source>
        <strain evidence="3 4">RF-744-FAT-4</strain>
    </source>
</reference>
<dbReference type="PANTHER" id="PTHR39184">
    <property type="match status" value="1"/>
</dbReference>
<dbReference type="InterPro" id="IPR035413">
    <property type="entry name" value="Terminase_L_C"/>
</dbReference>
<dbReference type="NCBIfam" id="TIGR01547">
    <property type="entry name" value="phage_term_2"/>
    <property type="match status" value="1"/>
</dbReference>
<proteinExistence type="predicted"/>
<dbReference type="InterPro" id="IPR052380">
    <property type="entry name" value="Viral_DNA_packaging_terminase"/>
</dbReference>
<dbReference type="Gene3D" id="3.30.420.280">
    <property type="match status" value="1"/>
</dbReference>
<gene>
    <name evidence="3" type="ORF">FYJ52_00255</name>
</gene>
<evidence type="ECO:0000313" key="4">
    <source>
        <dbReference type="Proteomes" id="UP000461754"/>
    </source>
</evidence>
<keyword evidence="4" id="KW-1185">Reference proteome</keyword>
<dbReference type="AlphaFoldDB" id="A0A7X2NDY5"/>
<organism evidence="3 4">
    <name type="scientific">Pseudoramibacter porci</name>
    <dbReference type="NCBI Taxonomy" id="2606631"/>
    <lineage>
        <taxon>Bacteria</taxon>
        <taxon>Bacillati</taxon>
        <taxon>Bacillota</taxon>
        <taxon>Clostridia</taxon>
        <taxon>Eubacteriales</taxon>
        <taxon>Eubacteriaceae</taxon>
        <taxon>Pseudoramibacter</taxon>
    </lineage>
</organism>
<dbReference type="Pfam" id="PF17288">
    <property type="entry name" value="Terminase_3C"/>
    <property type="match status" value="1"/>
</dbReference>
<dbReference type="InterPro" id="IPR006437">
    <property type="entry name" value="Phage_terminase_lsu"/>
</dbReference>
<evidence type="ECO:0000259" key="2">
    <source>
        <dbReference type="Pfam" id="PF17288"/>
    </source>
</evidence>
<dbReference type="EMBL" id="VUMO01000001">
    <property type="protein sequence ID" value="MSS18855.1"/>
    <property type="molecule type" value="Genomic_DNA"/>
</dbReference>
<comment type="caution">
    <text evidence="3">The sequence shown here is derived from an EMBL/GenBank/DDBJ whole genome shotgun (WGS) entry which is preliminary data.</text>
</comment>
<evidence type="ECO:0000313" key="3">
    <source>
        <dbReference type="EMBL" id="MSS18855.1"/>
    </source>
</evidence>